<organism evidence="3 4">
    <name type="scientific">Methylomonas rapida</name>
    <dbReference type="NCBI Taxonomy" id="2963939"/>
    <lineage>
        <taxon>Bacteria</taxon>
        <taxon>Pseudomonadati</taxon>
        <taxon>Pseudomonadota</taxon>
        <taxon>Gammaproteobacteria</taxon>
        <taxon>Methylococcales</taxon>
        <taxon>Methylococcaceae</taxon>
        <taxon>Methylomonas</taxon>
    </lineage>
</organism>
<accession>A0ABY7GNY8</accession>
<dbReference type="Proteomes" id="UP001162780">
    <property type="component" value="Chromosome"/>
</dbReference>
<reference evidence="3" key="1">
    <citation type="submission" date="2022-11" db="EMBL/GenBank/DDBJ databases">
        <title>Methylomonas rapida sp. nov., Carotenoid-Producing Obligate Methanotrophs with High Growth Characteristics and Biotechnological Potential.</title>
        <authorList>
            <person name="Tikhonova E.N."/>
            <person name="Suleimanov R.Z."/>
            <person name="Miroshnikov K."/>
            <person name="Oshkin I.Y."/>
            <person name="Belova S.E."/>
            <person name="Danilova O.V."/>
            <person name="Ashikhmin A."/>
            <person name="Konopkin A."/>
            <person name="But S.Y."/>
            <person name="Khmelenina V.N."/>
            <person name="Kuznetsov N."/>
            <person name="Pimenov N.V."/>
            <person name="Dedysh S.N."/>
        </authorList>
    </citation>
    <scope>NUCLEOTIDE SEQUENCE</scope>
    <source>
        <strain evidence="3">MP1</strain>
    </source>
</reference>
<dbReference type="InterPro" id="IPR012902">
    <property type="entry name" value="N_methyl_site"/>
</dbReference>
<feature type="domain" description="Type IV pilin Tt1218-like" evidence="1">
    <location>
        <begin position="28"/>
        <end position="100"/>
    </location>
</feature>
<proteinExistence type="predicted"/>
<evidence type="ECO:0000313" key="3">
    <source>
        <dbReference type="EMBL" id="WAR46227.1"/>
    </source>
</evidence>
<protein>
    <submittedName>
        <fullName evidence="3">Type IV pilus modification protein PilV</fullName>
    </submittedName>
</protein>
<evidence type="ECO:0000259" key="1">
    <source>
        <dbReference type="Pfam" id="PF22150"/>
    </source>
</evidence>
<dbReference type="EMBL" id="CP113517">
    <property type="protein sequence ID" value="WAR46227.1"/>
    <property type="molecule type" value="Genomic_DNA"/>
</dbReference>
<dbReference type="NCBIfam" id="TIGR02532">
    <property type="entry name" value="IV_pilin_GFxxxE"/>
    <property type="match status" value="1"/>
</dbReference>
<evidence type="ECO:0000313" key="4">
    <source>
        <dbReference type="Proteomes" id="UP001162780"/>
    </source>
</evidence>
<keyword evidence="4" id="KW-1185">Reference proteome</keyword>
<dbReference type="NCBIfam" id="TIGR02523">
    <property type="entry name" value="type_IV_pilV"/>
    <property type="match status" value="1"/>
</dbReference>
<dbReference type="Pfam" id="PF07963">
    <property type="entry name" value="N_methyl"/>
    <property type="match status" value="1"/>
</dbReference>
<dbReference type="RefSeq" id="WP_255188274.1">
    <property type="nucleotide sequence ID" value="NZ_CP113517.1"/>
</dbReference>
<name>A0ABY7GNY8_9GAMM</name>
<gene>
    <name evidence="3" type="primary">pilV</name>
    <name evidence="3" type="ORF">NM686_006830</name>
    <name evidence="2" type="ORF">NM686_012955</name>
</gene>
<evidence type="ECO:0000313" key="2">
    <source>
        <dbReference type="EMBL" id="WAR43296.1"/>
    </source>
</evidence>
<sequence>MRKNNGFTLIEVLVATLVLSIGLLGLAALQANNLKNNQSAYFRSQATQLAYDIADRMRANVTASNSYLSTSTAVASATQQADCTEVSTTCSPEKMAQNDLYELKSALATALPGGAATITSAGGVFTVTVNWDDNHDGLTDNADPNFQMSFQL</sequence>
<dbReference type="Pfam" id="PF22150">
    <property type="entry name" value="Tt1218-like"/>
    <property type="match status" value="1"/>
</dbReference>
<dbReference type="InterPro" id="IPR013362">
    <property type="entry name" value="Pilus_4_PilV"/>
</dbReference>
<dbReference type="EMBL" id="CP113517">
    <property type="protein sequence ID" value="WAR43296.1"/>
    <property type="molecule type" value="Genomic_DNA"/>
</dbReference>
<dbReference type="InterPro" id="IPR054402">
    <property type="entry name" value="Tt1218-like_dom"/>
</dbReference>